<organism evidence="11 12">
    <name type="scientific">Agrocybe pediades</name>
    <dbReference type="NCBI Taxonomy" id="84607"/>
    <lineage>
        <taxon>Eukaryota</taxon>
        <taxon>Fungi</taxon>
        <taxon>Dikarya</taxon>
        <taxon>Basidiomycota</taxon>
        <taxon>Agaricomycotina</taxon>
        <taxon>Agaricomycetes</taxon>
        <taxon>Agaricomycetidae</taxon>
        <taxon>Agaricales</taxon>
        <taxon>Agaricineae</taxon>
        <taxon>Strophariaceae</taxon>
        <taxon>Agrocybe</taxon>
    </lineage>
</organism>
<evidence type="ECO:0000256" key="3">
    <source>
        <dbReference type="ARBA" id="ARBA00022722"/>
    </source>
</evidence>
<dbReference type="InterPro" id="IPR033315">
    <property type="entry name" value="Fan1-like"/>
</dbReference>
<evidence type="ECO:0000256" key="8">
    <source>
        <dbReference type="RuleBase" id="RU365033"/>
    </source>
</evidence>
<keyword evidence="7 8" id="KW-0464">Manganese</keyword>
<protein>
    <recommendedName>
        <fullName evidence="8">Fanconi-associated nuclease</fullName>
        <ecNumber evidence="8">3.1.4.1</ecNumber>
    </recommendedName>
</protein>
<name>A0A8H4QQ10_9AGAR</name>
<dbReference type="InterPro" id="IPR049132">
    <property type="entry name" value="FAN1-like_euk"/>
</dbReference>
<evidence type="ECO:0000256" key="6">
    <source>
        <dbReference type="ARBA" id="ARBA00022842"/>
    </source>
</evidence>
<reference evidence="11 12" key="1">
    <citation type="submission" date="2019-12" db="EMBL/GenBank/DDBJ databases">
        <authorList>
            <person name="Floudas D."/>
            <person name="Bentzer J."/>
            <person name="Ahren D."/>
            <person name="Johansson T."/>
            <person name="Persson P."/>
            <person name="Tunlid A."/>
        </authorList>
    </citation>
    <scope>NUCLEOTIDE SEQUENCE [LARGE SCALE GENOMIC DNA]</scope>
    <source>
        <strain evidence="11 12">CBS 102.39</strain>
    </source>
</reference>
<dbReference type="GO" id="GO:0036297">
    <property type="term" value="P:interstrand cross-link repair"/>
    <property type="evidence" value="ECO:0007669"/>
    <property type="project" value="InterPro"/>
</dbReference>
<evidence type="ECO:0000256" key="9">
    <source>
        <dbReference type="SAM" id="MobiDB-lite"/>
    </source>
</evidence>
<feature type="region of interest" description="Disordered" evidence="9">
    <location>
        <begin position="978"/>
        <end position="1028"/>
    </location>
</feature>
<dbReference type="EC" id="3.1.4.1" evidence="8"/>
<evidence type="ECO:0000256" key="4">
    <source>
        <dbReference type="ARBA" id="ARBA00022723"/>
    </source>
</evidence>
<dbReference type="GO" id="GO:0046872">
    <property type="term" value="F:metal ion binding"/>
    <property type="evidence" value="ECO:0007669"/>
    <property type="project" value="UniProtKB-KW"/>
</dbReference>
<comment type="cofactor">
    <cofactor evidence="8">
        <name>Mg(2+)</name>
        <dbReference type="ChEBI" id="CHEBI:18420"/>
    </cofactor>
    <cofactor evidence="8">
        <name>Mn(2+)</name>
        <dbReference type="ChEBI" id="CHEBI:29035"/>
    </cofactor>
</comment>
<keyword evidence="4 8" id="KW-0479">Metal-binding</keyword>
<feature type="domain" description="VRR-NUC" evidence="10">
    <location>
        <begin position="803"/>
        <end position="919"/>
    </location>
</feature>
<keyword evidence="8" id="KW-0227">DNA damage</keyword>
<dbReference type="EMBL" id="JAACJL010000044">
    <property type="protein sequence ID" value="KAF4614680.1"/>
    <property type="molecule type" value="Genomic_DNA"/>
</dbReference>
<feature type="compositionally biased region" description="Polar residues" evidence="9">
    <location>
        <begin position="1001"/>
        <end position="1028"/>
    </location>
</feature>
<keyword evidence="8" id="KW-0234">DNA repair</keyword>
<dbReference type="SMART" id="SM00990">
    <property type="entry name" value="VRR_NUC"/>
    <property type="match status" value="1"/>
</dbReference>
<dbReference type="GO" id="GO:0070336">
    <property type="term" value="F:flap-structured DNA binding"/>
    <property type="evidence" value="ECO:0007669"/>
    <property type="project" value="TreeGrafter"/>
</dbReference>
<evidence type="ECO:0000259" key="10">
    <source>
        <dbReference type="SMART" id="SM00990"/>
    </source>
</evidence>
<feature type="compositionally biased region" description="Polar residues" evidence="9">
    <location>
        <begin position="418"/>
        <end position="428"/>
    </location>
</feature>
<dbReference type="InterPro" id="IPR011856">
    <property type="entry name" value="tRNA_endonuc-like_dom_sf"/>
</dbReference>
<accession>A0A8H4QQ10</accession>
<comment type="catalytic activity">
    <reaction evidence="1 8">
        <text>Hydrolytically removes 5'-nucleotides successively from the 3'-hydroxy termini of 3'-hydroxy-terminated oligonucleotides.</text>
        <dbReference type="EC" id="3.1.4.1"/>
    </reaction>
</comment>
<keyword evidence="12" id="KW-1185">Reference proteome</keyword>
<dbReference type="GO" id="GO:0017108">
    <property type="term" value="F:5'-flap endonuclease activity"/>
    <property type="evidence" value="ECO:0007669"/>
    <property type="project" value="TreeGrafter"/>
</dbReference>
<evidence type="ECO:0000256" key="2">
    <source>
        <dbReference type="ARBA" id="ARBA00005533"/>
    </source>
</evidence>
<evidence type="ECO:0000313" key="11">
    <source>
        <dbReference type="EMBL" id="KAF4614680.1"/>
    </source>
</evidence>
<dbReference type="Gene3D" id="3.40.1350.10">
    <property type="match status" value="1"/>
</dbReference>
<gene>
    <name evidence="11" type="ORF">D9613_002559</name>
</gene>
<sequence length="1028" mass="116910">MAETRTPRGLKQQLIFGGGTLVNQDSIEENIDSIDEGRAKLNGKNQWPSAYVDIFEDTVRIVLLNDSHLLSEKEINVLQSFRKLNYFSRYCLVRLVLRKPRQWHPVASLVNYEKEIGREGLQSAIETLCKPIDLIEKEASEAASRLRNEGNSIASPSTPIKKEQGPEIIDLTMDSDEEDATPLHAPTSAPAMPALLWSQEAKPPTIEERIQEVHDQSLDDVNFDFFCEDETVMSLHEILWRLSKEELMKLAKAMRCKVKGTAKKHDIISSLHSNAVTQRILNFQSTPARTKGKAKADGMRQVQLPFAQSRTKQPCKKVNSQEIRLKQLALKALGKCVRVNYDFWLLVRRLHIICYRETELPTGLLLPALLTKFKKRDYTAYNHVRSKDIWESRKEFLEYEKALALNQLLEELLEATAQDTSSSSTKTPAPQKDHFATPAPPANTRQSTAQLITPGSAVSAPPSVKSEVGELDMVDIDEDALAADPVLTKEQRMKKQLDDWIFPKWLEYLDLEKERETAKGARVRAPGLERFQTGYIYARMVHKASASLVTLKDHERHLEVIESLLSQKYWRRGKRAAWYERRAIILGHLVKSAANAHEKDKLRFKTMTGIKEALLDEDTGTVFRPGLVKRLLKLEKSLKIPEEDRSICDGELRMAKSVNITAVRVDRLNLDTFGRPVNEKENGADLGLRAFIPIIPKEGEVKPEDLQAPVKRKMGKSVWKGKDGEHVNVETVALQYYEERGFTGFHCETKILTTIFGLLFWDIIFADVPGAFETPFQAAPLDIFEDTFYYARKELILKRLDEIKADKWREILERHDDAYRPKQTGCIGVSWDLCTKEDFLDIFECIGSQSLAMICQLFCEDYKGRSSGGPDLFVWKRKQGTCKFVEVKGPGDRPQENQKYWFDSLLRSEVDVEICWVKDEGNPRNQSVPGSSKKRKAGTPASSRKVKKNEEVDYEQLDLEPPEEVLASLECNTIVAKRQRTSKDEMPILKVEPAEPPANAQCLTTPSRPTINTSLNNSDRSRSRTLTS</sequence>
<proteinExistence type="inferred from homology"/>
<dbReference type="PANTHER" id="PTHR15749">
    <property type="entry name" value="FANCONI-ASSOCIATED NUCLEASE 1"/>
    <property type="match status" value="1"/>
</dbReference>
<comment type="subcellular location">
    <subcellularLocation>
        <location evidence="8">Nucleus</location>
    </subcellularLocation>
</comment>
<evidence type="ECO:0000256" key="1">
    <source>
        <dbReference type="ARBA" id="ARBA00000983"/>
    </source>
</evidence>
<keyword evidence="8" id="KW-0539">Nucleus</keyword>
<feature type="region of interest" description="Disordered" evidence="9">
    <location>
        <begin position="416"/>
        <end position="446"/>
    </location>
</feature>
<dbReference type="GO" id="GO:0008409">
    <property type="term" value="F:5'-3' exonuclease activity"/>
    <property type="evidence" value="ECO:0007669"/>
    <property type="project" value="TreeGrafter"/>
</dbReference>
<keyword evidence="3 8" id="KW-0540">Nuclease</keyword>
<evidence type="ECO:0000313" key="12">
    <source>
        <dbReference type="Proteomes" id="UP000521872"/>
    </source>
</evidence>
<dbReference type="GO" id="GO:0004528">
    <property type="term" value="F:phosphodiesterase I activity"/>
    <property type="evidence" value="ECO:0007669"/>
    <property type="project" value="UniProtKB-EC"/>
</dbReference>
<comment type="similarity">
    <text evidence="2 8">Belongs to the FAN1 family.</text>
</comment>
<dbReference type="PANTHER" id="PTHR15749:SF4">
    <property type="entry name" value="FANCONI-ASSOCIATED NUCLEASE 1"/>
    <property type="match status" value="1"/>
</dbReference>
<keyword evidence="5 8" id="KW-0378">Hydrolase</keyword>
<dbReference type="Pfam" id="PF21170">
    <property type="entry name" value="FAN1_TPR"/>
    <property type="match status" value="1"/>
</dbReference>
<dbReference type="InterPro" id="IPR049126">
    <property type="entry name" value="FAN1-like_TPR"/>
</dbReference>
<dbReference type="AlphaFoldDB" id="A0A8H4QQ10"/>
<feature type="region of interest" description="Disordered" evidence="9">
    <location>
        <begin position="923"/>
        <end position="956"/>
    </location>
</feature>
<evidence type="ECO:0000256" key="7">
    <source>
        <dbReference type="ARBA" id="ARBA00023211"/>
    </source>
</evidence>
<dbReference type="GO" id="GO:0005634">
    <property type="term" value="C:nucleus"/>
    <property type="evidence" value="ECO:0007669"/>
    <property type="project" value="UniProtKB-SubCell"/>
</dbReference>
<dbReference type="Pfam" id="PF08774">
    <property type="entry name" value="VRR_NUC"/>
    <property type="match status" value="1"/>
</dbReference>
<evidence type="ECO:0000256" key="5">
    <source>
        <dbReference type="ARBA" id="ARBA00022801"/>
    </source>
</evidence>
<keyword evidence="6 8" id="KW-0460">Magnesium</keyword>
<comment type="caution">
    <text evidence="11">The sequence shown here is derived from an EMBL/GenBank/DDBJ whole genome shotgun (WGS) entry which is preliminary data.</text>
</comment>
<comment type="function">
    <text evidence="8">Nuclease required for the repair of DNA interstrand cross-links (ICL). Acts as a 5'-3' exonuclease that anchors at a cut end of DNA and cleaves DNA successively at every third nucleotide, allowing to excise an ICL from one strand through flanking incisions.</text>
</comment>
<dbReference type="Proteomes" id="UP000521872">
    <property type="component" value="Unassembled WGS sequence"/>
</dbReference>
<dbReference type="CDD" id="cd22326">
    <property type="entry name" value="FAN1-like"/>
    <property type="match status" value="1"/>
</dbReference>
<dbReference type="InterPro" id="IPR014883">
    <property type="entry name" value="VRR_NUC"/>
</dbReference>